<gene>
    <name evidence="2" type="ORF">SOO65_08950</name>
</gene>
<protein>
    <submittedName>
        <fullName evidence="2">DUF3617 family protein</fullName>
    </submittedName>
</protein>
<proteinExistence type="predicted"/>
<dbReference type="Pfam" id="PF12276">
    <property type="entry name" value="DUF3617"/>
    <property type="match status" value="1"/>
</dbReference>
<feature type="signal peptide" evidence="1">
    <location>
        <begin position="1"/>
        <end position="15"/>
    </location>
</feature>
<feature type="chain" id="PRO_5043489372" evidence="1">
    <location>
        <begin position="16"/>
        <end position="159"/>
    </location>
</feature>
<dbReference type="RefSeq" id="WP_321399518.1">
    <property type="nucleotide sequence ID" value="NZ_CP139487.1"/>
</dbReference>
<organism evidence="2 3">
    <name type="scientific">Peredibacter starrii</name>
    <dbReference type="NCBI Taxonomy" id="28202"/>
    <lineage>
        <taxon>Bacteria</taxon>
        <taxon>Pseudomonadati</taxon>
        <taxon>Bdellovibrionota</taxon>
        <taxon>Bacteriovoracia</taxon>
        <taxon>Bacteriovoracales</taxon>
        <taxon>Bacteriovoracaceae</taxon>
        <taxon>Peredibacter</taxon>
    </lineage>
</organism>
<sequence>MKFLLLFLVSTEVFAALDMKPGLWAVDMKVYDDNKTVDITKEMKKDMTKLKDQMGKHASIGEDGKLRVCYSEKLLNSPEILTSSRQSNCKTDVVKDTPTLVSTRFKCNDGTSGNSNWRVKNAKNYYGKLHMVTPNGEPTDIKYTGSFISSDCGEIKPLL</sequence>
<name>A0AAX4HTZ8_9BACT</name>
<dbReference type="EMBL" id="CP139487">
    <property type="protein sequence ID" value="WPU66876.1"/>
    <property type="molecule type" value="Genomic_DNA"/>
</dbReference>
<accession>A0AAX4HTZ8</accession>
<dbReference type="Proteomes" id="UP001324634">
    <property type="component" value="Chromosome"/>
</dbReference>
<evidence type="ECO:0000313" key="2">
    <source>
        <dbReference type="EMBL" id="WPU66876.1"/>
    </source>
</evidence>
<keyword evidence="1" id="KW-0732">Signal</keyword>
<reference evidence="2 3" key="1">
    <citation type="submission" date="2023-11" db="EMBL/GenBank/DDBJ databases">
        <title>Peredibacter starrii A3.12.</title>
        <authorList>
            <person name="Mitchell R.J."/>
        </authorList>
    </citation>
    <scope>NUCLEOTIDE SEQUENCE [LARGE SCALE GENOMIC DNA]</scope>
    <source>
        <strain evidence="2 3">A3.12</strain>
    </source>
</reference>
<dbReference type="AlphaFoldDB" id="A0AAX4HTZ8"/>
<evidence type="ECO:0000256" key="1">
    <source>
        <dbReference type="SAM" id="SignalP"/>
    </source>
</evidence>
<dbReference type="InterPro" id="IPR022061">
    <property type="entry name" value="DUF3617"/>
</dbReference>
<dbReference type="KEGG" id="psti:SOO65_08950"/>
<evidence type="ECO:0000313" key="3">
    <source>
        <dbReference type="Proteomes" id="UP001324634"/>
    </source>
</evidence>
<keyword evidence="3" id="KW-1185">Reference proteome</keyword>